<evidence type="ECO:0000256" key="2">
    <source>
        <dbReference type="ARBA" id="ARBA00022475"/>
    </source>
</evidence>
<feature type="transmembrane region" description="Helical" evidence="6">
    <location>
        <begin position="21"/>
        <end position="46"/>
    </location>
</feature>
<dbReference type="PANTHER" id="PTHR30213">
    <property type="entry name" value="INNER MEMBRANE PROTEIN YHJD"/>
    <property type="match status" value="1"/>
</dbReference>
<feature type="transmembrane region" description="Helical" evidence="6">
    <location>
        <begin position="162"/>
        <end position="184"/>
    </location>
</feature>
<evidence type="ECO:0000256" key="5">
    <source>
        <dbReference type="ARBA" id="ARBA00023136"/>
    </source>
</evidence>
<comment type="subcellular location">
    <subcellularLocation>
        <location evidence="1">Cell membrane</location>
        <topology evidence="1">Multi-pass membrane protein</topology>
    </subcellularLocation>
</comment>
<dbReference type="RefSeq" id="WP_379878472.1">
    <property type="nucleotide sequence ID" value="NZ_JBHUIP010000016.1"/>
</dbReference>
<feature type="transmembrane region" description="Helical" evidence="6">
    <location>
        <begin position="237"/>
        <end position="257"/>
    </location>
</feature>
<evidence type="ECO:0000313" key="8">
    <source>
        <dbReference type="Proteomes" id="UP001597295"/>
    </source>
</evidence>
<feature type="transmembrane region" description="Helical" evidence="6">
    <location>
        <begin position="82"/>
        <end position="108"/>
    </location>
</feature>
<feature type="transmembrane region" description="Helical" evidence="6">
    <location>
        <begin position="129"/>
        <end position="150"/>
    </location>
</feature>
<dbReference type="InterPro" id="IPR017039">
    <property type="entry name" value="Virul_fac_BrkB"/>
</dbReference>
<reference evidence="8" key="1">
    <citation type="journal article" date="2019" name="Int. J. Syst. Evol. Microbiol.">
        <title>The Global Catalogue of Microorganisms (GCM) 10K type strain sequencing project: providing services to taxonomists for standard genome sequencing and annotation.</title>
        <authorList>
            <consortium name="The Broad Institute Genomics Platform"/>
            <consortium name="The Broad Institute Genome Sequencing Center for Infectious Disease"/>
            <person name="Wu L."/>
            <person name="Ma J."/>
        </authorList>
    </citation>
    <scope>NUCLEOTIDE SEQUENCE [LARGE SCALE GENOMIC DNA]</scope>
    <source>
        <strain evidence="8">CGMCC 1.19062</strain>
    </source>
</reference>
<evidence type="ECO:0000256" key="4">
    <source>
        <dbReference type="ARBA" id="ARBA00022989"/>
    </source>
</evidence>
<keyword evidence="2" id="KW-1003">Cell membrane</keyword>
<dbReference type="EMBL" id="JBHUIP010000016">
    <property type="protein sequence ID" value="MFD2265288.1"/>
    <property type="molecule type" value="Genomic_DNA"/>
</dbReference>
<name>A0ABW5DVX5_9PROT</name>
<dbReference type="PANTHER" id="PTHR30213:SF0">
    <property type="entry name" value="UPF0761 MEMBRANE PROTEIN YIHY"/>
    <property type="match status" value="1"/>
</dbReference>
<evidence type="ECO:0000256" key="3">
    <source>
        <dbReference type="ARBA" id="ARBA00022692"/>
    </source>
</evidence>
<evidence type="ECO:0000313" key="7">
    <source>
        <dbReference type="EMBL" id="MFD2265288.1"/>
    </source>
</evidence>
<dbReference type="Proteomes" id="UP001597295">
    <property type="component" value="Unassembled WGS sequence"/>
</dbReference>
<dbReference type="NCBIfam" id="TIGR00765">
    <property type="entry name" value="yihY_not_rbn"/>
    <property type="match status" value="1"/>
</dbReference>
<keyword evidence="3 6" id="KW-0812">Transmembrane</keyword>
<accession>A0ABW5DVX5</accession>
<organism evidence="7 8">
    <name type="scientific">Lacibacterium aquatile</name>
    <dbReference type="NCBI Taxonomy" id="1168082"/>
    <lineage>
        <taxon>Bacteria</taxon>
        <taxon>Pseudomonadati</taxon>
        <taxon>Pseudomonadota</taxon>
        <taxon>Alphaproteobacteria</taxon>
        <taxon>Rhodospirillales</taxon>
        <taxon>Rhodospirillaceae</taxon>
    </lineage>
</organism>
<proteinExistence type="predicted"/>
<sequence length="262" mass="27922">MPLFIAIPIAAWRRFLGERGLVLAGSLAFTTMLAMVPLATLAFGMISGVSGIGPLVAPARRFILDSFVPGVSATLDQQLDLFIVNAASLPAIMLPVLGLAAVLLLIEIEAAVADVWRQEKRPSWRRRMLLVPGILLAMPLLAAVSGWAATSVLTRADIIPGSVLSHTATPVIGFMTFLLMYLVFPRPRPPVKAAAIGAAFAAGLLQAAKVIFGWYAIVSPVQNLIYGALAAIPLLQLWLFILWIIVLVGAALAAELAERHYA</sequence>
<keyword evidence="4 6" id="KW-1133">Transmembrane helix</keyword>
<keyword evidence="8" id="KW-1185">Reference proteome</keyword>
<feature type="transmembrane region" description="Helical" evidence="6">
    <location>
        <begin position="196"/>
        <end position="217"/>
    </location>
</feature>
<keyword evidence="5 6" id="KW-0472">Membrane</keyword>
<dbReference type="Pfam" id="PF03631">
    <property type="entry name" value="Virul_fac_BrkB"/>
    <property type="match status" value="1"/>
</dbReference>
<protein>
    <submittedName>
        <fullName evidence="7">YhjD/YihY/BrkB family envelope integrity protein</fullName>
    </submittedName>
</protein>
<evidence type="ECO:0000256" key="1">
    <source>
        <dbReference type="ARBA" id="ARBA00004651"/>
    </source>
</evidence>
<gene>
    <name evidence="7" type="ORF">ACFSM5_20460</name>
</gene>
<comment type="caution">
    <text evidence="7">The sequence shown here is derived from an EMBL/GenBank/DDBJ whole genome shotgun (WGS) entry which is preliminary data.</text>
</comment>
<evidence type="ECO:0000256" key="6">
    <source>
        <dbReference type="SAM" id="Phobius"/>
    </source>
</evidence>
<dbReference type="PIRSF" id="PIRSF035875">
    <property type="entry name" value="RNase_BN"/>
    <property type="match status" value="1"/>
</dbReference>